<comment type="caution">
    <text evidence="3">The sequence shown here is derived from an EMBL/GenBank/DDBJ whole genome shotgun (WGS) entry which is preliminary data.</text>
</comment>
<dbReference type="Gene3D" id="2.130.10.10">
    <property type="entry name" value="YVTN repeat-like/Quinoprotein amine dehydrogenase"/>
    <property type="match status" value="1"/>
</dbReference>
<dbReference type="AlphaFoldDB" id="A0AAV3NS31"/>
<reference evidence="3 4" key="1">
    <citation type="submission" date="2024-01" db="EMBL/GenBank/DDBJ databases">
        <title>The complete chloroplast genome sequence of Lithospermum erythrorhizon: insights into the phylogenetic relationship among Boraginaceae species and the maternal lineages of purple gromwells.</title>
        <authorList>
            <person name="Okada T."/>
            <person name="Watanabe K."/>
        </authorList>
    </citation>
    <scope>NUCLEOTIDE SEQUENCE [LARGE SCALE GENOMIC DNA]</scope>
</reference>
<dbReference type="InterPro" id="IPR051179">
    <property type="entry name" value="WD_repeat_multifunction"/>
</dbReference>
<evidence type="ECO:0008006" key="5">
    <source>
        <dbReference type="Google" id="ProtNLM"/>
    </source>
</evidence>
<sequence length="471" mass="52103">MEKYLNPPLSPSSQSPIPRHQWRRGLIELNGKLPPKYHHDLYPLLMQSYSQVGAFPHSYHINGSICRTHVNLFRDVGCWRTRSGISALEFDSKGIYIASVTKAGCLTVHDFDVLFCGYSKNIVGTKEDEGKQLLHIDVSQQLDVVRWNLANQDEVACTSTQSSEVKIFDIGYVSSEPVEVLQKKPSVTIHGCNVLKGLSDIAFPSNDSSRLFASDLHGAINMWDRRINHLPCLELTSSSSNALSSIKLTGDDQVIFGASKNGIIYSWDLRGGRSSAFQFNKEAFNSPMMSLKLASQLEKIEHLKAQSNIVSKEVHSIEINPSCPHQLAFHLDDGWSGVLDLYTWQVTHIHCPPPAWLENAADMSCASCSRKPSWLPSHSIYAVGSSSSNGLYLLDFYPDCSSPCHVDYDEHIQGISKIKRPSKQNSFIPLQEGITACTTHPLNGAIVAGTKLSSLLVVSQKSMSRGDEDEG</sequence>
<evidence type="ECO:0000256" key="2">
    <source>
        <dbReference type="ARBA" id="ARBA00022737"/>
    </source>
</evidence>
<organism evidence="3 4">
    <name type="scientific">Lithospermum erythrorhizon</name>
    <name type="common">Purple gromwell</name>
    <name type="synonym">Lithospermum officinale var. erythrorhizon</name>
    <dbReference type="NCBI Taxonomy" id="34254"/>
    <lineage>
        <taxon>Eukaryota</taxon>
        <taxon>Viridiplantae</taxon>
        <taxon>Streptophyta</taxon>
        <taxon>Embryophyta</taxon>
        <taxon>Tracheophyta</taxon>
        <taxon>Spermatophyta</taxon>
        <taxon>Magnoliopsida</taxon>
        <taxon>eudicotyledons</taxon>
        <taxon>Gunneridae</taxon>
        <taxon>Pentapetalae</taxon>
        <taxon>asterids</taxon>
        <taxon>lamiids</taxon>
        <taxon>Boraginales</taxon>
        <taxon>Boraginaceae</taxon>
        <taxon>Boraginoideae</taxon>
        <taxon>Lithospermeae</taxon>
        <taxon>Lithospermum</taxon>
    </lineage>
</organism>
<evidence type="ECO:0000256" key="1">
    <source>
        <dbReference type="ARBA" id="ARBA00022574"/>
    </source>
</evidence>
<keyword evidence="1" id="KW-0853">WD repeat</keyword>
<evidence type="ECO:0000313" key="4">
    <source>
        <dbReference type="Proteomes" id="UP001454036"/>
    </source>
</evidence>
<keyword evidence="2" id="KW-0677">Repeat</keyword>
<dbReference type="PROSITE" id="PS00678">
    <property type="entry name" value="WD_REPEATS_1"/>
    <property type="match status" value="1"/>
</dbReference>
<dbReference type="InterPro" id="IPR036322">
    <property type="entry name" value="WD40_repeat_dom_sf"/>
</dbReference>
<dbReference type="Proteomes" id="UP001454036">
    <property type="component" value="Unassembled WGS sequence"/>
</dbReference>
<dbReference type="SUPFAM" id="SSF50978">
    <property type="entry name" value="WD40 repeat-like"/>
    <property type="match status" value="1"/>
</dbReference>
<accession>A0AAV3NS31</accession>
<evidence type="ECO:0000313" key="3">
    <source>
        <dbReference type="EMBL" id="GAA0141291.1"/>
    </source>
</evidence>
<keyword evidence="4" id="KW-1185">Reference proteome</keyword>
<dbReference type="InterPro" id="IPR001680">
    <property type="entry name" value="WD40_rpt"/>
</dbReference>
<protein>
    <recommendedName>
        <fullName evidence="5">Transducin/WD40 repeat-like superfamily protein</fullName>
    </recommendedName>
</protein>
<name>A0AAV3NS31_LITER</name>
<proteinExistence type="predicted"/>
<gene>
    <name evidence="3" type="ORF">LIER_02467</name>
</gene>
<dbReference type="EMBL" id="BAABME010000267">
    <property type="protein sequence ID" value="GAA0141291.1"/>
    <property type="molecule type" value="Genomic_DNA"/>
</dbReference>
<dbReference type="SMART" id="SM00320">
    <property type="entry name" value="WD40"/>
    <property type="match status" value="3"/>
</dbReference>
<dbReference type="PANTHER" id="PTHR19857">
    <property type="entry name" value="MITOCHONDRIAL DIVISION PROTEIN 1-RELATED"/>
    <property type="match status" value="1"/>
</dbReference>
<dbReference type="PANTHER" id="PTHR19857:SF21">
    <property type="entry name" value="ANAPHASE-PROMOTING COMPLEX SUBUNIT 4 WD40 DOMAIN-CONTAINING PROTEIN"/>
    <property type="match status" value="1"/>
</dbReference>
<dbReference type="InterPro" id="IPR019775">
    <property type="entry name" value="WD40_repeat_CS"/>
</dbReference>
<dbReference type="InterPro" id="IPR015943">
    <property type="entry name" value="WD40/YVTN_repeat-like_dom_sf"/>
</dbReference>